<dbReference type="FunFam" id="3.40.50.1390:FF:000001">
    <property type="entry name" value="DNA recombinase"/>
    <property type="match status" value="1"/>
</dbReference>
<keyword evidence="5" id="KW-0233">DNA recombination</keyword>
<dbReference type="GO" id="GO:0000150">
    <property type="term" value="F:DNA strand exchange activity"/>
    <property type="evidence" value="ECO:0007669"/>
    <property type="project" value="UniProtKB-KW"/>
</dbReference>
<accession>A0A344TT30</accession>
<feature type="active site" description="O-(5'-phospho-DNA)-serine intermediate" evidence="6 7">
    <location>
        <position position="9"/>
    </location>
</feature>
<feature type="domain" description="Resolvase/invertase-type recombinase catalytic" evidence="8">
    <location>
        <begin position="1"/>
        <end position="134"/>
    </location>
</feature>
<organism evidence="9 10">
    <name type="scientific">Runella rosea</name>
    <dbReference type="NCBI Taxonomy" id="2259595"/>
    <lineage>
        <taxon>Bacteria</taxon>
        <taxon>Pseudomonadati</taxon>
        <taxon>Bacteroidota</taxon>
        <taxon>Cytophagia</taxon>
        <taxon>Cytophagales</taxon>
        <taxon>Spirosomataceae</taxon>
        <taxon>Runella</taxon>
    </lineage>
</organism>
<dbReference type="PROSITE" id="PS00397">
    <property type="entry name" value="RECOMBINASES_1"/>
    <property type="match status" value="1"/>
</dbReference>
<name>A0A344TT30_9BACT</name>
<evidence type="ECO:0000256" key="5">
    <source>
        <dbReference type="ARBA" id="ARBA00023172"/>
    </source>
</evidence>
<dbReference type="InterPro" id="IPR050639">
    <property type="entry name" value="SSR_resolvase"/>
</dbReference>
<dbReference type="KEGG" id="run:DR864_28420"/>
<dbReference type="CDD" id="cd03768">
    <property type="entry name" value="SR_ResInv"/>
    <property type="match status" value="1"/>
</dbReference>
<dbReference type="AlphaFoldDB" id="A0A344TT30"/>
<reference evidence="9 10" key="1">
    <citation type="submission" date="2018-07" db="EMBL/GenBank/DDBJ databases">
        <title>Genome sequencing of Runella.</title>
        <authorList>
            <person name="Baek M.-G."/>
            <person name="Yi H."/>
        </authorList>
    </citation>
    <scope>NUCLEOTIDE SEQUENCE [LARGE SCALE GENOMIC DNA]</scope>
    <source>
        <strain evidence="9 10">HYN0085</strain>
        <plasmid evidence="9 10">unnamed1</plasmid>
    </source>
</reference>
<dbReference type="Gene3D" id="1.10.10.60">
    <property type="entry name" value="Homeodomain-like"/>
    <property type="match status" value="1"/>
</dbReference>
<dbReference type="SUPFAM" id="SSF53041">
    <property type="entry name" value="Resolvase-like"/>
    <property type="match status" value="1"/>
</dbReference>
<evidence type="ECO:0000256" key="1">
    <source>
        <dbReference type="ARBA" id="ARBA00009913"/>
    </source>
</evidence>
<evidence type="ECO:0000256" key="2">
    <source>
        <dbReference type="ARBA" id="ARBA00022908"/>
    </source>
</evidence>
<evidence type="ECO:0000313" key="10">
    <source>
        <dbReference type="Proteomes" id="UP000251993"/>
    </source>
</evidence>
<dbReference type="SMART" id="SM00857">
    <property type="entry name" value="Resolvase"/>
    <property type="match status" value="1"/>
</dbReference>
<keyword evidence="2" id="KW-0229">DNA integration</keyword>
<geneLocation type="plasmid" evidence="9 10">
    <name>unnamed1</name>
</geneLocation>
<dbReference type="InterPro" id="IPR006119">
    <property type="entry name" value="Resolv_N"/>
</dbReference>
<keyword evidence="10" id="KW-1185">Reference proteome</keyword>
<sequence>MLIGYARVSTKDQNLELQWDALTKAGCEMIFQEKASGIKADRPELEKMMSQLRKGDVICIYKLDRLGRSLKNLLELVAEFEKRGVGLRSLTDSIDTTTPQGRLVLNIFASLAEFERDLIRERTKAGLEAARARGRKGGRRSGLSAEAQKKAMLAEMYYKEEKLGVDEIAKTVGISKMTLYKYLRLRGVKISAYQKGEVSK</sequence>
<dbReference type="PROSITE" id="PS51736">
    <property type="entry name" value="RECOMBINASES_3"/>
    <property type="match status" value="1"/>
</dbReference>
<dbReference type="Proteomes" id="UP000251993">
    <property type="component" value="Plasmid unnamed1"/>
</dbReference>
<evidence type="ECO:0000259" key="8">
    <source>
        <dbReference type="PROSITE" id="PS51736"/>
    </source>
</evidence>
<dbReference type="GO" id="GO:0015074">
    <property type="term" value="P:DNA integration"/>
    <property type="evidence" value="ECO:0007669"/>
    <property type="project" value="UniProtKB-KW"/>
</dbReference>
<dbReference type="Gene3D" id="3.40.50.1390">
    <property type="entry name" value="Resolvase, N-terminal catalytic domain"/>
    <property type="match status" value="1"/>
</dbReference>
<dbReference type="PANTHER" id="PTHR30461:SF2">
    <property type="entry name" value="SERINE RECOMBINASE PINE-RELATED"/>
    <property type="match status" value="1"/>
</dbReference>
<evidence type="ECO:0000256" key="3">
    <source>
        <dbReference type="ARBA" id="ARBA00023100"/>
    </source>
</evidence>
<keyword evidence="9" id="KW-0614">Plasmid</keyword>
<evidence type="ECO:0000256" key="6">
    <source>
        <dbReference type="PIRSR" id="PIRSR606118-50"/>
    </source>
</evidence>
<dbReference type="OrthoDB" id="9797501at2"/>
<evidence type="ECO:0000256" key="7">
    <source>
        <dbReference type="PROSITE-ProRule" id="PRU10137"/>
    </source>
</evidence>
<evidence type="ECO:0000313" key="9">
    <source>
        <dbReference type="EMBL" id="AXE21801.1"/>
    </source>
</evidence>
<dbReference type="Pfam" id="PF00239">
    <property type="entry name" value="Resolvase"/>
    <property type="match status" value="1"/>
</dbReference>
<dbReference type="EMBL" id="CP030851">
    <property type="protein sequence ID" value="AXE21801.1"/>
    <property type="molecule type" value="Genomic_DNA"/>
</dbReference>
<protein>
    <submittedName>
        <fullName evidence="9">Resolvase</fullName>
    </submittedName>
</protein>
<dbReference type="RefSeq" id="WP_114070542.1">
    <property type="nucleotide sequence ID" value="NZ_CP030851.1"/>
</dbReference>
<dbReference type="PANTHER" id="PTHR30461">
    <property type="entry name" value="DNA-INVERTASE FROM LAMBDOID PROPHAGE"/>
    <property type="match status" value="1"/>
</dbReference>
<dbReference type="InterPro" id="IPR036162">
    <property type="entry name" value="Resolvase-like_N_sf"/>
</dbReference>
<keyword evidence="3" id="KW-0230">DNA invertase</keyword>
<comment type="similarity">
    <text evidence="1">Belongs to the site-specific recombinase resolvase family.</text>
</comment>
<gene>
    <name evidence="9" type="ORF">DR864_28420</name>
</gene>
<keyword evidence="4" id="KW-0238">DNA-binding</keyword>
<dbReference type="GO" id="GO:0003677">
    <property type="term" value="F:DNA binding"/>
    <property type="evidence" value="ECO:0007669"/>
    <property type="project" value="UniProtKB-KW"/>
</dbReference>
<proteinExistence type="inferred from homology"/>
<dbReference type="InterPro" id="IPR006118">
    <property type="entry name" value="Recombinase_CS"/>
</dbReference>
<evidence type="ECO:0000256" key="4">
    <source>
        <dbReference type="ARBA" id="ARBA00023125"/>
    </source>
</evidence>